<feature type="compositionally biased region" description="Basic and acidic residues" evidence="3">
    <location>
        <begin position="658"/>
        <end position="668"/>
    </location>
</feature>
<dbReference type="PROSITE" id="PS51450">
    <property type="entry name" value="LRR"/>
    <property type="match status" value="4"/>
</dbReference>
<dbReference type="Gene3D" id="3.80.10.10">
    <property type="entry name" value="Ribonuclease Inhibitor"/>
    <property type="match status" value="2"/>
</dbReference>
<feature type="compositionally biased region" description="Low complexity" evidence="3">
    <location>
        <begin position="917"/>
        <end position="945"/>
    </location>
</feature>
<gene>
    <name evidence="4" type="ORF">JAAARDRAFT_162123</name>
</gene>
<dbReference type="STRING" id="933084.A0A067PHA6"/>
<feature type="compositionally biased region" description="Basic and acidic residues" evidence="3">
    <location>
        <begin position="589"/>
        <end position="599"/>
    </location>
</feature>
<accession>A0A067PHA6</accession>
<feature type="region of interest" description="Disordered" evidence="3">
    <location>
        <begin position="630"/>
        <end position="668"/>
    </location>
</feature>
<dbReference type="SMART" id="SM00369">
    <property type="entry name" value="LRR_TYP"/>
    <property type="match status" value="7"/>
</dbReference>
<keyword evidence="1" id="KW-0433">Leucine-rich repeat</keyword>
<dbReference type="InterPro" id="IPR032675">
    <property type="entry name" value="LRR_dom_sf"/>
</dbReference>
<feature type="compositionally biased region" description="Low complexity" evidence="3">
    <location>
        <begin position="19"/>
        <end position="57"/>
    </location>
</feature>
<dbReference type="GO" id="GO:0005737">
    <property type="term" value="C:cytoplasm"/>
    <property type="evidence" value="ECO:0007669"/>
    <property type="project" value="TreeGrafter"/>
</dbReference>
<feature type="region of interest" description="Disordered" evidence="3">
    <location>
        <begin position="703"/>
        <end position="722"/>
    </location>
</feature>
<dbReference type="Pfam" id="PF13516">
    <property type="entry name" value="LRR_6"/>
    <property type="match status" value="2"/>
</dbReference>
<dbReference type="PANTHER" id="PTHR15454">
    <property type="entry name" value="NISCHARIN RELATED"/>
    <property type="match status" value="1"/>
</dbReference>
<evidence type="ECO:0000313" key="4">
    <source>
        <dbReference type="EMBL" id="KDQ53225.1"/>
    </source>
</evidence>
<feature type="compositionally biased region" description="Low complexity" evidence="3">
    <location>
        <begin position="66"/>
        <end position="79"/>
    </location>
</feature>
<feature type="region of interest" description="Disordered" evidence="3">
    <location>
        <begin position="1"/>
        <end position="140"/>
    </location>
</feature>
<dbReference type="HOGENOM" id="CLU_016742_0_0_1"/>
<feature type="region of interest" description="Disordered" evidence="3">
    <location>
        <begin position="232"/>
        <end position="257"/>
    </location>
</feature>
<dbReference type="PRINTS" id="PR00019">
    <property type="entry name" value="LEURICHRPT"/>
</dbReference>
<name>A0A067PHA6_9AGAM</name>
<keyword evidence="5" id="KW-1185">Reference proteome</keyword>
<feature type="region of interest" description="Disordered" evidence="3">
    <location>
        <begin position="569"/>
        <end position="599"/>
    </location>
</feature>
<organism evidence="4 5">
    <name type="scientific">Jaapia argillacea MUCL 33604</name>
    <dbReference type="NCBI Taxonomy" id="933084"/>
    <lineage>
        <taxon>Eukaryota</taxon>
        <taxon>Fungi</taxon>
        <taxon>Dikarya</taxon>
        <taxon>Basidiomycota</taxon>
        <taxon>Agaricomycotina</taxon>
        <taxon>Agaricomycetes</taxon>
        <taxon>Agaricomycetidae</taxon>
        <taxon>Jaapiales</taxon>
        <taxon>Jaapiaceae</taxon>
        <taxon>Jaapia</taxon>
    </lineage>
</organism>
<dbReference type="SUPFAM" id="SSF52058">
    <property type="entry name" value="L domain-like"/>
    <property type="match status" value="2"/>
</dbReference>
<feature type="compositionally biased region" description="Polar residues" evidence="3">
    <location>
        <begin position="1"/>
        <end position="12"/>
    </location>
</feature>
<dbReference type="EMBL" id="KL197735">
    <property type="protein sequence ID" value="KDQ53225.1"/>
    <property type="molecule type" value="Genomic_DNA"/>
</dbReference>
<keyword evidence="2" id="KW-0677">Repeat</keyword>
<dbReference type="AlphaFoldDB" id="A0A067PHA6"/>
<feature type="region of interest" description="Disordered" evidence="3">
    <location>
        <begin position="916"/>
        <end position="948"/>
    </location>
</feature>
<dbReference type="Pfam" id="PF13855">
    <property type="entry name" value="LRR_8"/>
    <property type="match status" value="1"/>
</dbReference>
<protein>
    <recommendedName>
        <fullName evidence="6">L domain-like protein</fullName>
    </recommendedName>
</protein>
<proteinExistence type="predicted"/>
<dbReference type="InParanoid" id="A0A067PHA6"/>
<feature type="compositionally biased region" description="Pro residues" evidence="3">
    <location>
        <begin position="232"/>
        <end position="246"/>
    </location>
</feature>
<feature type="compositionally biased region" description="Polar residues" evidence="3">
    <location>
        <begin position="124"/>
        <end position="138"/>
    </location>
</feature>
<evidence type="ECO:0000256" key="1">
    <source>
        <dbReference type="ARBA" id="ARBA00022614"/>
    </source>
</evidence>
<evidence type="ECO:0000313" key="5">
    <source>
        <dbReference type="Proteomes" id="UP000027265"/>
    </source>
</evidence>
<evidence type="ECO:0008006" key="6">
    <source>
        <dbReference type="Google" id="ProtNLM"/>
    </source>
</evidence>
<dbReference type="OrthoDB" id="1517790at2759"/>
<dbReference type="InterPro" id="IPR003591">
    <property type="entry name" value="Leu-rich_rpt_typical-subtyp"/>
</dbReference>
<sequence>MSRIPQPQSGQTRYHAPLSIPVRSPSKSSSKSATTTSTRGSGTETPTPTTTRTRSLVPPSPRPQARRAPTPSSTASKSPSPDPSPTTPSTPRTAPSTRLGTPNRLRLKSTPAKPPASTPKASSRQQTIEESEPSSSKPHLSIREAIALKRAEAKKAQEAQAKLALDDGWGEGCNPNVLGKKGDDDIVDLGRWSLREAIERSRSSGSINLSTRSLPCLPSALFEIHLGITPDPLPSVPNEPPLPPASPVRGRSGGGSGPSWYEAQDLEVIKAWNNEIVEIQKEIALFGSLQIVDLHTNHLSTLPSTFPDLTSLTSLDLSHNTLTTLPHNFFALPQLLHLNLSHNSLTSLPFNEPFDYTSPKGRGLNEGRYTRDDDFFTPAIVRAEEPLPKLQTLDVSFNQLRAGAIDLEHLPVGLVRVDLSGNPLEPLGKLELDLKEDWERGGEGERGKGMELVRALGRLRGLREVRMEKADIGDEAFPSPFPMPTSTSTLFPALRFLHLGETRVTKDNITSSLPPLFTSKGKELNYDWVKEEEMVPSGEGLVRVLVGKEVVKEAWELELERRAALRRGAPVPKGSGWDDWDLDSGGGGKGKEGGEGGRTEVVKEQWEIEAEQGLLTEGAKRRARALAASAAATSENNDSSCPSAQVNGSDGKVNGSTARREDGGKEPEKEAWEIEAEQGMMSAGAKRRAAALAAQKLAVSSALGNGVPSKPSPTDGGATTNGGGNGVLALSNPQFYNEKTQTLTLPASKPPALMKVGGGFGHSRAFSLASPSSASPFEPFAGKVDSTELGLPTPTLPLSIIAVQEFSRTLKVLNLVNRRMDPSFRIPASPGDGNDDVGLGSLPMLEELSLEGCDLGDVVPVTRESSSGSLVGARTNEGLLVTIAMLFPSLKSLDLSYNRLTSESLTKEGLSVLLLASPSPSSSSSSSSPSRSPSPSPIQTSSSSPIRATPRAGLRHLRLRGNKLSHLTGFEELAEMFRGNRDVPRWKLEELDLRDNEVGKLGAVLGVLPLEVFLVDGNLFRIPQRRVWEREGTKGLLSWLRGRME</sequence>
<dbReference type="PANTHER" id="PTHR15454:SF56">
    <property type="entry name" value="PROTEIN PHOSPHATASE 1 REGULATORY SUBUNIT 7-RELATED"/>
    <property type="match status" value="1"/>
</dbReference>
<reference evidence="5" key="1">
    <citation type="journal article" date="2014" name="Proc. Natl. Acad. Sci. U.S.A.">
        <title>Extensive sampling of basidiomycete genomes demonstrates inadequacy of the white-rot/brown-rot paradigm for wood decay fungi.</title>
        <authorList>
            <person name="Riley R."/>
            <person name="Salamov A.A."/>
            <person name="Brown D.W."/>
            <person name="Nagy L.G."/>
            <person name="Floudas D."/>
            <person name="Held B.W."/>
            <person name="Levasseur A."/>
            <person name="Lombard V."/>
            <person name="Morin E."/>
            <person name="Otillar R."/>
            <person name="Lindquist E.A."/>
            <person name="Sun H."/>
            <person name="LaButti K.M."/>
            <person name="Schmutz J."/>
            <person name="Jabbour D."/>
            <person name="Luo H."/>
            <person name="Baker S.E."/>
            <person name="Pisabarro A.G."/>
            <person name="Walton J.D."/>
            <person name="Blanchette R.A."/>
            <person name="Henrissat B."/>
            <person name="Martin F."/>
            <person name="Cullen D."/>
            <person name="Hibbett D.S."/>
            <person name="Grigoriev I.V."/>
        </authorList>
    </citation>
    <scope>NUCLEOTIDE SEQUENCE [LARGE SCALE GENOMIC DNA]</scope>
    <source>
        <strain evidence="5">MUCL 33604</strain>
    </source>
</reference>
<evidence type="ECO:0000256" key="3">
    <source>
        <dbReference type="SAM" id="MobiDB-lite"/>
    </source>
</evidence>
<dbReference type="InterPro" id="IPR001611">
    <property type="entry name" value="Leu-rich_rpt"/>
</dbReference>
<feature type="compositionally biased region" description="Polar residues" evidence="3">
    <location>
        <begin position="633"/>
        <end position="648"/>
    </location>
</feature>
<feature type="compositionally biased region" description="Low complexity" evidence="3">
    <location>
        <begin position="89"/>
        <end position="98"/>
    </location>
</feature>
<evidence type="ECO:0000256" key="2">
    <source>
        <dbReference type="ARBA" id="ARBA00022737"/>
    </source>
</evidence>
<dbReference type="Proteomes" id="UP000027265">
    <property type="component" value="Unassembled WGS sequence"/>
</dbReference>